<gene>
    <name evidence="3" type="ORF">SEMRO_243_G096740.1</name>
</gene>
<evidence type="ECO:0000313" key="3">
    <source>
        <dbReference type="EMBL" id="CAB9505763.1"/>
    </source>
</evidence>
<dbReference type="Proteomes" id="UP001153069">
    <property type="component" value="Unassembled WGS sequence"/>
</dbReference>
<feature type="chain" id="PRO_5040267364" evidence="2">
    <location>
        <begin position="24"/>
        <end position="219"/>
    </location>
</feature>
<feature type="signal peptide" evidence="2">
    <location>
        <begin position="1"/>
        <end position="23"/>
    </location>
</feature>
<evidence type="ECO:0000256" key="2">
    <source>
        <dbReference type="SAM" id="SignalP"/>
    </source>
</evidence>
<organism evidence="3 4">
    <name type="scientific">Seminavis robusta</name>
    <dbReference type="NCBI Taxonomy" id="568900"/>
    <lineage>
        <taxon>Eukaryota</taxon>
        <taxon>Sar</taxon>
        <taxon>Stramenopiles</taxon>
        <taxon>Ochrophyta</taxon>
        <taxon>Bacillariophyta</taxon>
        <taxon>Bacillariophyceae</taxon>
        <taxon>Bacillariophycidae</taxon>
        <taxon>Naviculales</taxon>
        <taxon>Naviculaceae</taxon>
        <taxon>Seminavis</taxon>
    </lineage>
</organism>
<comment type="caution">
    <text evidence="3">The sequence shown here is derived from an EMBL/GenBank/DDBJ whole genome shotgun (WGS) entry which is preliminary data.</text>
</comment>
<name>A0A9N8H8J4_9STRA</name>
<reference evidence="3" key="1">
    <citation type="submission" date="2020-06" db="EMBL/GenBank/DDBJ databases">
        <authorList>
            <consortium name="Plant Systems Biology data submission"/>
        </authorList>
    </citation>
    <scope>NUCLEOTIDE SEQUENCE</scope>
    <source>
        <strain evidence="3">D6</strain>
    </source>
</reference>
<dbReference type="AlphaFoldDB" id="A0A9N8H8J4"/>
<evidence type="ECO:0000256" key="1">
    <source>
        <dbReference type="SAM" id="MobiDB-lite"/>
    </source>
</evidence>
<keyword evidence="4" id="KW-1185">Reference proteome</keyword>
<protein>
    <submittedName>
        <fullName evidence="3">Uncharacterized protein</fullName>
    </submittedName>
</protein>
<accession>A0A9N8H8J4</accession>
<dbReference type="EMBL" id="CAICTM010000242">
    <property type="protein sequence ID" value="CAB9505763.1"/>
    <property type="molecule type" value="Genomic_DNA"/>
</dbReference>
<keyword evidence="2" id="KW-0732">Signal</keyword>
<sequence>MKISAATTVAAAVNVLLVVGTNAELLRRRTSQVCSTQQALEFDCDIMDDVVGVYVCRAGATTCVNPSATLSTDTCGCCTGDNRLDCIDDGDFGGMGQGANGELSTVANVTTMRNTVATGTTFTAPGTVNEVSRGTGGACAAFLLEFDCDIADDVVGVFVCRGGQTTCVLAADAMSSDTCGCCPGDSRAGCEEDGDAWTGGDDDAVDDDPLEIEGVNDDV</sequence>
<proteinExistence type="predicted"/>
<evidence type="ECO:0000313" key="4">
    <source>
        <dbReference type="Proteomes" id="UP001153069"/>
    </source>
</evidence>
<feature type="region of interest" description="Disordered" evidence="1">
    <location>
        <begin position="192"/>
        <end position="219"/>
    </location>
</feature>